<accession>A0A220UEB1</accession>
<keyword evidence="3" id="KW-1185">Reference proteome</keyword>
<dbReference type="InterPro" id="IPR002734">
    <property type="entry name" value="RibDG_C"/>
</dbReference>
<dbReference type="InterPro" id="IPR050765">
    <property type="entry name" value="Riboflavin_Biosynth_HTPR"/>
</dbReference>
<name>A0A220UEB1_9MICO</name>
<proteinExistence type="predicted"/>
<reference evidence="3" key="1">
    <citation type="submission" date="2017-07" db="EMBL/GenBank/DDBJ databases">
        <title>Brachybacterium sp. VR2415.</title>
        <authorList>
            <person name="Tak E.J."/>
            <person name="Bae J.-W."/>
        </authorList>
    </citation>
    <scope>NUCLEOTIDE SEQUENCE [LARGE SCALE GENOMIC DNA]</scope>
    <source>
        <strain evidence="3">VR2415</strain>
    </source>
</reference>
<sequence length="214" mass="24078">MTQRVRVQSFGVSRDGIDAGQEQTFQRPFGHVDPGELMAWAFETAHFPGRTAPGGSRGFEDRLTRDFAQGIGAEIMGRHKFGPQRGPWPDDGWIGWWGEEPPFHSPVFVLTHHERPPLRVGETTFYFVDAAPAQALAQAKAAADGKDVRIGGGVTTLREFLDADLIDEMHVAIAPLEYGTGLRLWERPEELEDRFHLERITAPSGVEHCFFWRR</sequence>
<dbReference type="SUPFAM" id="SSF53597">
    <property type="entry name" value="Dihydrofolate reductase-like"/>
    <property type="match status" value="1"/>
</dbReference>
<dbReference type="GO" id="GO:0008703">
    <property type="term" value="F:5-amino-6-(5-phosphoribosylamino)uracil reductase activity"/>
    <property type="evidence" value="ECO:0007669"/>
    <property type="project" value="InterPro"/>
</dbReference>
<dbReference type="Gene3D" id="3.40.430.10">
    <property type="entry name" value="Dihydrofolate Reductase, subunit A"/>
    <property type="match status" value="1"/>
</dbReference>
<dbReference type="AlphaFoldDB" id="A0A220UEB1"/>
<dbReference type="RefSeq" id="WP_089065487.1">
    <property type="nucleotide sequence ID" value="NZ_CP022316.1"/>
</dbReference>
<dbReference type="GO" id="GO:0003677">
    <property type="term" value="F:DNA binding"/>
    <property type="evidence" value="ECO:0007669"/>
    <property type="project" value="UniProtKB-KW"/>
</dbReference>
<protein>
    <submittedName>
        <fullName evidence="2">DNA-binding protein</fullName>
    </submittedName>
</protein>
<dbReference type="GO" id="GO:0009231">
    <property type="term" value="P:riboflavin biosynthetic process"/>
    <property type="evidence" value="ECO:0007669"/>
    <property type="project" value="InterPro"/>
</dbReference>
<dbReference type="InterPro" id="IPR024072">
    <property type="entry name" value="DHFR-like_dom_sf"/>
</dbReference>
<dbReference type="OrthoDB" id="2313602at2"/>
<keyword evidence="2" id="KW-0238">DNA-binding</keyword>
<dbReference type="KEGG" id="brv:CFK39_10925"/>
<evidence type="ECO:0000259" key="1">
    <source>
        <dbReference type="Pfam" id="PF01872"/>
    </source>
</evidence>
<gene>
    <name evidence="2" type="ORF">CFK39_10925</name>
</gene>
<dbReference type="Pfam" id="PF01872">
    <property type="entry name" value="RibD_C"/>
    <property type="match status" value="1"/>
</dbReference>
<feature type="domain" description="Bacterial bifunctional deaminase-reductase C-terminal" evidence="1">
    <location>
        <begin position="96"/>
        <end position="188"/>
    </location>
</feature>
<evidence type="ECO:0000313" key="3">
    <source>
        <dbReference type="Proteomes" id="UP000198398"/>
    </source>
</evidence>
<evidence type="ECO:0000313" key="2">
    <source>
        <dbReference type="EMBL" id="ASK66246.1"/>
    </source>
</evidence>
<dbReference type="PANTHER" id="PTHR38011">
    <property type="entry name" value="DIHYDROFOLATE REDUCTASE FAMILY PROTEIN (AFU_ORTHOLOGUE AFUA_8G06820)"/>
    <property type="match status" value="1"/>
</dbReference>
<dbReference type="Proteomes" id="UP000198398">
    <property type="component" value="Chromosome"/>
</dbReference>
<dbReference type="PANTHER" id="PTHR38011:SF12">
    <property type="entry name" value="BIFUNCTIONAL DEAMINASE-REDUCTASE DOMAIN PROTEIN"/>
    <property type="match status" value="1"/>
</dbReference>
<organism evidence="2 3">
    <name type="scientific">Brachybacterium avium</name>
    <dbReference type="NCBI Taxonomy" id="2017485"/>
    <lineage>
        <taxon>Bacteria</taxon>
        <taxon>Bacillati</taxon>
        <taxon>Actinomycetota</taxon>
        <taxon>Actinomycetes</taxon>
        <taxon>Micrococcales</taxon>
        <taxon>Dermabacteraceae</taxon>
        <taxon>Brachybacterium</taxon>
    </lineage>
</organism>
<dbReference type="EMBL" id="CP022316">
    <property type="protein sequence ID" value="ASK66246.1"/>
    <property type="molecule type" value="Genomic_DNA"/>
</dbReference>